<keyword evidence="1" id="KW-0472">Membrane</keyword>
<reference evidence="2 3" key="1">
    <citation type="submission" date="2019-05" db="EMBL/GenBank/DDBJ databases">
        <title>Emergence of the Ug99 lineage of the wheat stem rust pathogen through somatic hybridization.</title>
        <authorList>
            <person name="Li F."/>
            <person name="Upadhyaya N.M."/>
            <person name="Sperschneider J."/>
            <person name="Matny O."/>
            <person name="Nguyen-Phuc H."/>
            <person name="Mago R."/>
            <person name="Raley C."/>
            <person name="Miller M.E."/>
            <person name="Silverstein K.A.T."/>
            <person name="Henningsen E."/>
            <person name="Hirsch C.D."/>
            <person name="Visser B."/>
            <person name="Pretorius Z.A."/>
            <person name="Steffenson B.J."/>
            <person name="Schwessinger B."/>
            <person name="Dodds P.N."/>
            <person name="Figueroa M."/>
        </authorList>
    </citation>
    <scope>NUCLEOTIDE SEQUENCE [LARGE SCALE GENOMIC DNA]</scope>
    <source>
        <strain evidence="2">21-0</strain>
    </source>
</reference>
<evidence type="ECO:0000256" key="1">
    <source>
        <dbReference type="SAM" id="Phobius"/>
    </source>
</evidence>
<dbReference type="OrthoDB" id="2507738at2759"/>
<dbReference type="Proteomes" id="UP000324748">
    <property type="component" value="Unassembled WGS sequence"/>
</dbReference>
<evidence type="ECO:0000313" key="3">
    <source>
        <dbReference type="Proteomes" id="UP000324748"/>
    </source>
</evidence>
<keyword evidence="1" id="KW-1133">Transmembrane helix</keyword>
<keyword evidence="1" id="KW-0812">Transmembrane</keyword>
<sequence length="68" mass="7530">MAAQKSRIQQRREAKFAEALKTGGLKKSAPDQELLKKASKPKLPLSIIYGFLGLFVGGLIFECLRLII</sequence>
<dbReference type="AlphaFoldDB" id="A0A5B0QQ97"/>
<gene>
    <name evidence="2" type="ORF">PGT21_030453</name>
</gene>
<feature type="transmembrane region" description="Helical" evidence="1">
    <location>
        <begin position="47"/>
        <end position="67"/>
    </location>
</feature>
<comment type="caution">
    <text evidence="2">The sequence shown here is derived from an EMBL/GenBank/DDBJ whole genome shotgun (WGS) entry which is preliminary data.</text>
</comment>
<organism evidence="2 3">
    <name type="scientific">Puccinia graminis f. sp. tritici</name>
    <dbReference type="NCBI Taxonomy" id="56615"/>
    <lineage>
        <taxon>Eukaryota</taxon>
        <taxon>Fungi</taxon>
        <taxon>Dikarya</taxon>
        <taxon>Basidiomycota</taxon>
        <taxon>Pucciniomycotina</taxon>
        <taxon>Pucciniomycetes</taxon>
        <taxon>Pucciniales</taxon>
        <taxon>Pucciniaceae</taxon>
        <taxon>Puccinia</taxon>
    </lineage>
</organism>
<keyword evidence="3" id="KW-1185">Reference proteome</keyword>
<protein>
    <recommendedName>
        <fullName evidence="4">Stress-associated endoplasmic reticulum protein</fullName>
    </recommendedName>
</protein>
<proteinExistence type="predicted"/>
<evidence type="ECO:0008006" key="4">
    <source>
        <dbReference type="Google" id="ProtNLM"/>
    </source>
</evidence>
<accession>A0A5B0QQ97</accession>
<name>A0A5B0QQ97_PUCGR</name>
<evidence type="ECO:0000313" key="2">
    <source>
        <dbReference type="EMBL" id="KAA1115054.1"/>
    </source>
</evidence>
<dbReference type="EMBL" id="VSWC01000014">
    <property type="protein sequence ID" value="KAA1115054.1"/>
    <property type="molecule type" value="Genomic_DNA"/>
</dbReference>